<dbReference type="Proteomes" id="UP000015961">
    <property type="component" value="Unassembled WGS sequence"/>
</dbReference>
<organism evidence="1 2">
    <name type="scientific">Enterococcus sulfureus ATCC 49903</name>
    <dbReference type="NCBI Taxonomy" id="1140003"/>
    <lineage>
        <taxon>Bacteria</taxon>
        <taxon>Bacillati</taxon>
        <taxon>Bacillota</taxon>
        <taxon>Bacilli</taxon>
        <taxon>Lactobacillales</taxon>
        <taxon>Enterococcaceae</taxon>
        <taxon>Enterococcus</taxon>
    </lineage>
</organism>
<keyword evidence="2" id="KW-1185">Reference proteome</keyword>
<evidence type="ECO:0000313" key="1">
    <source>
        <dbReference type="EMBL" id="EOT83609.1"/>
    </source>
</evidence>
<protein>
    <submittedName>
        <fullName evidence="1">Uncharacterized protein</fullName>
    </submittedName>
</protein>
<reference evidence="1 2" key="1">
    <citation type="submission" date="2013-03" db="EMBL/GenBank/DDBJ databases">
        <title>The Genome Sequence of Enterococcus sulfureus ATCC_49903 (PacBio/Illumina hybrid assembly).</title>
        <authorList>
            <consortium name="The Broad Institute Genomics Platform"/>
            <consortium name="The Broad Institute Genome Sequencing Center for Infectious Disease"/>
            <person name="Earl A."/>
            <person name="Russ C."/>
            <person name="Gilmore M."/>
            <person name="Surin D."/>
            <person name="Walker B."/>
            <person name="Young S."/>
            <person name="Zeng Q."/>
            <person name="Gargeya S."/>
            <person name="Fitzgerald M."/>
            <person name="Haas B."/>
            <person name="Abouelleil A."/>
            <person name="Allen A.W."/>
            <person name="Alvarado L."/>
            <person name="Arachchi H.M."/>
            <person name="Berlin A.M."/>
            <person name="Chapman S.B."/>
            <person name="Gainer-Dewar J."/>
            <person name="Goldberg J."/>
            <person name="Griggs A."/>
            <person name="Gujja S."/>
            <person name="Hansen M."/>
            <person name="Howarth C."/>
            <person name="Imamovic A."/>
            <person name="Ireland A."/>
            <person name="Larimer J."/>
            <person name="McCowan C."/>
            <person name="Murphy C."/>
            <person name="Pearson M."/>
            <person name="Poon T.W."/>
            <person name="Priest M."/>
            <person name="Roberts A."/>
            <person name="Saif S."/>
            <person name="Shea T."/>
            <person name="Sisk P."/>
            <person name="Sykes S."/>
            <person name="Wortman J."/>
            <person name="Nusbaum C."/>
            <person name="Birren B."/>
        </authorList>
    </citation>
    <scope>NUCLEOTIDE SEQUENCE [LARGE SCALE GENOMIC DNA]</scope>
    <source>
        <strain evidence="1 2">ATCC 49903</strain>
    </source>
</reference>
<gene>
    <name evidence="1" type="ORF">I573_01332</name>
</gene>
<dbReference type="PATRIC" id="fig|1140003.3.peg.1303"/>
<dbReference type="STRING" id="1140003.OMY_01348"/>
<sequence length="56" mass="6227">MMIGIGDTVACNNIQGEEIKGIIIKFNDRTAIVNCDVYSHLVKLSALEALGYKWEK</sequence>
<dbReference type="RefSeq" id="WP_016185797.1">
    <property type="nucleotide sequence ID" value="NZ_ASWO01000005.1"/>
</dbReference>
<dbReference type="EMBL" id="ASWO01000005">
    <property type="protein sequence ID" value="EOT83609.1"/>
    <property type="molecule type" value="Genomic_DNA"/>
</dbReference>
<name>S0L6I5_9ENTE</name>
<evidence type="ECO:0000313" key="2">
    <source>
        <dbReference type="Proteomes" id="UP000015961"/>
    </source>
</evidence>
<comment type="caution">
    <text evidence="1">The sequence shown here is derived from an EMBL/GenBank/DDBJ whole genome shotgun (WGS) entry which is preliminary data.</text>
</comment>
<proteinExistence type="predicted"/>
<dbReference type="AlphaFoldDB" id="S0L6I5"/>
<accession>S0L6I5</accession>